<dbReference type="Proteomes" id="UP000239865">
    <property type="component" value="Unassembled WGS sequence"/>
</dbReference>
<evidence type="ECO:0000313" key="2">
    <source>
        <dbReference type="Proteomes" id="UP000239865"/>
    </source>
</evidence>
<dbReference type="EMBL" id="MDEH01000001">
    <property type="protein sequence ID" value="PPU74987.1"/>
    <property type="molecule type" value="Genomic_DNA"/>
</dbReference>
<gene>
    <name evidence="1" type="ORF">XmelCFBP4644_03595</name>
</gene>
<accession>A0A2S7DMJ4</accession>
<protein>
    <submittedName>
        <fullName evidence="1">Uncharacterized protein</fullName>
    </submittedName>
</protein>
<organism evidence="1 2">
    <name type="scientific">Xanthomonas melonis</name>
    <dbReference type="NCBI Taxonomy" id="56456"/>
    <lineage>
        <taxon>Bacteria</taxon>
        <taxon>Pseudomonadati</taxon>
        <taxon>Pseudomonadota</taxon>
        <taxon>Gammaproteobacteria</taxon>
        <taxon>Lysobacterales</taxon>
        <taxon>Lysobacteraceae</taxon>
        <taxon>Xanthomonas</taxon>
    </lineage>
</organism>
<dbReference type="AlphaFoldDB" id="A0A2S7DMJ4"/>
<comment type="caution">
    <text evidence="1">The sequence shown here is derived from an EMBL/GenBank/DDBJ whole genome shotgun (WGS) entry which is preliminary data.</text>
</comment>
<evidence type="ECO:0000313" key="1">
    <source>
        <dbReference type="EMBL" id="PPU74987.1"/>
    </source>
</evidence>
<sequence>MFGALCGAARAKGPDLRMTWFAVFFAGAPNGTSERMPMAAHTVAPANTDALPCSERVSRFRQTAPRGT</sequence>
<reference evidence="1 2" key="1">
    <citation type="submission" date="2016-08" db="EMBL/GenBank/DDBJ databases">
        <authorList>
            <person name="Seilhamer J.J."/>
        </authorList>
    </citation>
    <scope>NUCLEOTIDE SEQUENCE [LARGE SCALE GENOMIC DNA]</scope>
    <source>
        <strain evidence="1 2">CFBP4644</strain>
    </source>
</reference>
<name>A0A2S7DMJ4_9XANT</name>
<proteinExistence type="predicted"/>